<dbReference type="OrthoDB" id="3880775at2"/>
<organism evidence="2 3">
    <name type="scientific">Actinomadura bangladeshensis</name>
    <dbReference type="NCBI Taxonomy" id="453573"/>
    <lineage>
        <taxon>Bacteria</taxon>
        <taxon>Bacillati</taxon>
        <taxon>Actinomycetota</taxon>
        <taxon>Actinomycetes</taxon>
        <taxon>Streptosporangiales</taxon>
        <taxon>Thermomonosporaceae</taxon>
        <taxon>Actinomadura</taxon>
    </lineage>
</organism>
<dbReference type="RefSeq" id="WP_131935976.1">
    <property type="nucleotide sequence ID" value="NZ_BAAAMX010000001.1"/>
</dbReference>
<comment type="caution">
    <text evidence="2">The sequence shown here is derived from an EMBL/GenBank/DDBJ whole genome shotgun (WGS) entry which is preliminary data.</text>
</comment>
<proteinExistence type="predicted"/>
<gene>
    <name evidence="2" type="ORF">E1284_00970</name>
</gene>
<dbReference type="PANTHER" id="PTHR16155:SF19">
    <property type="entry name" value="DED DOMAIN-CONTAINING PROTEIN"/>
    <property type="match status" value="1"/>
</dbReference>
<dbReference type="EMBL" id="SMJW01000002">
    <property type="protein sequence ID" value="TDC20201.1"/>
    <property type="molecule type" value="Genomic_DNA"/>
</dbReference>
<dbReference type="GO" id="GO:0005737">
    <property type="term" value="C:cytoplasm"/>
    <property type="evidence" value="ECO:0007669"/>
    <property type="project" value="TreeGrafter"/>
</dbReference>
<reference evidence="2 3" key="1">
    <citation type="submission" date="2019-03" db="EMBL/GenBank/DDBJ databases">
        <title>Draft genome sequences of novel Actinobacteria.</title>
        <authorList>
            <person name="Sahin N."/>
            <person name="Ay H."/>
            <person name="Saygin H."/>
        </authorList>
    </citation>
    <scope>NUCLEOTIDE SEQUENCE [LARGE SCALE GENOMIC DNA]</scope>
    <source>
        <strain evidence="2 3">DSM 45347</strain>
    </source>
</reference>
<evidence type="ECO:0000313" key="3">
    <source>
        <dbReference type="Proteomes" id="UP000295431"/>
    </source>
</evidence>
<evidence type="ECO:0000256" key="1">
    <source>
        <dbReference type="SAM" id="MobiDB-lite"/>
    </source>
</evidence>
<accession>A0A4R4PC47</accession>
<name>A0A4R4PC47_9ACTN</name>
<feature type="region of interest" description="Disordered" evidence="1">
    <location>
        <begin position="1"/>
        <end position="23"/>
    </location>
</feature>
<dbReference type="InterPro" id="IPR011990">
    <property type="entry name" value="TPR-like_helical_dom_sf"/>
</dbReference>
<evidence type="ECO:0000313" key="2">
    <source>
        <dbReference type="EMBL" id="TDC20201.1"/>
    </source>
</evidence>
<keyword evidence="3" id="KW-1185">Reference proteome</keyword>
<dbReference type="Gene3D" id="1.25.40.10">
    <property type="entry name" value="Tetratricopeptide repeat domain"/>
    <property type="match status" value="1"/>
</dbReference>
<dbReference type="SUPFAM" id="SSF48452">
    <property type="entry name" value="TPR-like"/>
    <property type="match status" value="1"/>
</dbReference>
<sequence length="1480" mass="163749">MALVEGTLSEPSAAPNSPGEQEPELCPALLQALPPEVTKTLIGWQGRFDTKIIFDRWLIPGRSGAQVASVALSGRLGTRKVVMKVCPPGQTTSKEPVRHQQALEDAPQAFAARHLVQQPIAPVKTSKGGWWVMFQEIAGGSMRNVRGLSTLRGRQLPTLAASVASSVLAEWNPAPDIVNKTPADFLAEHLDGRLTAGGPFDDLLRELTYAPAAEGTDHPHWVRTSPQRISPNAAAWIKDRAWDGSAGQHILALYGKAHGDLHPDNIVLPVGPHPEVDKYRLIDLSAYSPAAPLSRDPVHLLLSCVITEVAEMTEVQRKAIADFLIDPTMDAPARLQVSGVCDIANDIAEAGERYARQIDMLDDWQDAQLLSLSGNALLFAIRPLNPIIRAWAYQLACDALGRFLAGRGIEAPAGDIPLLTFGVNPAATVDVVEAIEELSEACGRWSGTSANIAVVDSSTLNDEAIARFVRLGWDLVVEINPQTDVAGCWANASSDMNRAHRLRLPGQDLILGKKSTLWLAAAGLSDTNPINPIENLRAWRKRYLRFVTDAFEALARHTSKPVTVTCFGSPGRAQLAIGETALDVFDDRARLVVVSDTDAGDLADYAADVVRCDPSALLPAIGSTSVASDLKRRPTLPSTNGPMLVPDEVVSRLGDTAELLHSEVGIKDDSADADIGAFYRGRPISWFELDLDLDVPRRVTDDLLVRVTEALEQRDTLRIMLGHAPGAGGTTVARRIAWRIKDTYPTVVVRTVSDDVVLAEAVADLAQLSSMPVLLIVELVPESVLDRLFGMLRARSIPTVLLISARRTGRGYGQSGREIGVKAFHGGSTASQRGLRLGPMTRRNERVLMAERFAEMVPERADALYALTGGSLATNVPFFYALTAFDSDFEGVPHYVRQFFNGLREEEREILILTALVHRFSGIAVPAELFAPLLNLPRSTPVELAKSVSAQLLDLLSETEPGTWRMTHSLIAEEVLRQLLMPERLSSREDWRAGLPSWSLRLISHASTVYGRYLPEDISLILGRLFTRRDDRDPVEPRSNGTYTELLQSMSSPGRLEVMRELTEAFPHEPHFWGHLGRLLSYDHNDYAGALTAVDRAISLSPRDALLHHMRGMIFRNQIRNLVRQRPDQDVSQAERENTVLYLAESARNAFREASELDDTSEYGHIALARVCVDVIEFGYQLSGERTYATFLAKPTTGVYRDLLEEAEESIDAAREIRGADRASFAAEEAELGVLKLYDDYQALLQGWRGLLDRPDLYKPTIRRRLARAYRNRHGSWLNASQRDIRQAVELLDSNLRDDPRDFASLLEWLWAARFIPVSVDRAADLVEIWASAEKDRNALFYDYVLTCLRVLKGQDSAIPEYQRKLERSRERSAFFGNRRFDYEWLGEGTELGKLVHYTDLRDWDRSGEGPAPSHLARISGRVNRINGPASGTIDFGRGVEAFFVPQRAGLHRGSDENRRVSALLAFRYDGPQAWSVRTE</sequence>
<dbReference type="PANTHER" id="PTHR16155">
    <property type="entry name" value="DED DOMAIN-CONTAINING PROTEIN"/>
    <property type="match status" value="1"/>
</dbReference>
<protein>
    <submittedName>
        <fullName evidence="2">Uncharacterized protein</fullName>
    </submittedName>
</protein>
<dbReference type="Proteomes" id="UP000295431">
    <property type="component" value="Unassembled WGS sequence"/>
</dbReference>